<accession>A0A411HL34</accession>
<feature type="chain" id="PRO_5019020561" evidence="2">
    <location>
        <begin position="22"/>
        <end position="204"/>
    </location>
</feature>
<protein>
    <submittedName>
        <fullName evidence="4">Rhodanese-like domain-containing protein</fullName>
    </submittedName>
</protein>
<evidence type="ECO:0000313" key="5">
    <source>
        <dbReference type="Proteomes" id="UP000291562"/>
    </source>
</evidence>
<dbReference type="PANTHER" id="PTHR44086:SF13">
    <property type="entry name" value="THIOSULFATE SULFURTRANSFERASE PSPE"/>
    <property type="match status" value="1"/>
</dbReference>
<dbReference type="RefSeq" id="WP_129833749.1">
    <property type="nucleotide sequence ID" value="NZ_CP035704.1"/>
</dbReference>
<dbReference type="KEGG" id="xbc:ELE36_12400"/>
<proteinExistence type="predicted"/>
<evidence type="ECO:0000256" key="1">
    <source>
        <dbReference type="SAM" id="MobiDB-lite"/>
    </source>
</evidence>
<dbReference type="InterPro" id="IPR036873">
    <property type="entry name" value="Rhodanese-like_dom_sf"/>
</dbReference>
<dbReference type="SUPFAM" id="SSF52821">
    <property type="entry name" value="Rhodanese/Cell cycle control phosphatase"/>
    <property type="match status" value="1"/>
</dbReference>
<dbReference type="CDD" id="cd00158">
    <property type="entry name" value="RHOD"/>
    <property type="match status" value="1"/>
</dbReference>
<keyword evidence="5" id="KW-1185">Reference proteome</keyword>
<feature type="domain" description="Rhodanese" evidence="3">
    <location>
        <begin position="60"/>
        <end position="146"/>
    </location>
</feature>
<feature type="region of interest" description="Disordered" evidence="1">
    <location>
        <begin position="173"/>
        <end position="204"/>
    </location>
</feature>
<gene>
    <name evidence="4" type="ORF">ELE36_12400</name>
</gene>
<organism evidence="4 5">
    <name type="scientific">Pseudolysobacter antarcticus</name>
    <dbReference type="NCBI Taxonomy" id="2511995"/>
    <lineage>
        <taxon>Bacteria</taxon>
        <taxon>Pseudomonadati</taxon>
        <taxon>Pseudomonadota</taxon>
        <taxon>Gammaproteobacteria</taxon>
        <taxon>Lysobacterales</taxon>
        <taxon>Rhodanobacteraceae</taxon>
        <taxon>Pseudolysobacter</taxon>
    </lineage>
</organism>
<dbReference type="OrthoDB" id="9814704at2"/>
<feature type="compositionally biased region" description="Low complexity" evidence="1">
    <location>
        <begin position="184"/>
        <end position="197"/>
    </location>
</feature>
<dbReference type="Gene3D" id="3.40.250.10">
    <property type="entry name" value="Rhodanese-like domain"/>
    <property type="match status" value="1"/>
</dbReference>
<feature type="signal peptide" evidence="2">
    <location>
        <begin position="1"/>
        <end position="21"/>
    </location>
</feature>
<dbReference type="PROSITE" id="PS50206">
    <property type="entry name" value="RHODANESE_3"/>
    <property type="match status" value="1"/>
</dbReference>
<dbReference type="GO" id="GO:0004792">
    <property type="term" value="F:thiosulfate-cyanide sulfurtransferase activity"/>
    <property type="evidence" value="ECO:0007669"/>
    <property type="project" value="TreeGrafter"/>
</dbReference>
<dbReference type="SMART" id="SM00450">
    <property type="entry name" value="RHOD"/>
    <property type="match status" value="1"/>
</dbReference>
<evidence type="ECO:0000259" key="3">
    <source>
        <dbReference type="PROSITE" id="PS50206"/>
    </source>
</evidence>
<dbReference type="InterPro" id="IPR001763">
    <property type="entry name" value="Rhodanese-like_dom"/>
</dbReference>
<reference evidence="4 5" key="1">
    <citation type="submission" date="2019-01" db="EMBL/GenBank/DDBJ databases">
        <title>Pseudolysobacter antarctica gen. nov., sp. nov., isolated from Fildes Peninsula, Antarctica.</title>
        <authorList>
            <person name="Wei Z."/>
            <person name="Peng F."/>
        </authorList>
    </citation>
    <scope>NUCLEOTIDE SEQUENCE [LARGE SCALE GENOMIC DNA]</scope>
    <source>
        <strain evidence="4 5">AQ6-296</strain>
    </source>
</reference>
<sequence length="204" mass="22014">MSAARTLGIAALALGVAAPFAGNPYRTAPGRIDVAELAGIVAREEDHVDAVQLANWIRERKSGLRVIDVRSPAEYQTYAIPGAENHPIATIDQNIFSDRDVLVLYSEGGAHAAQAWVFLRALGLRHVYFLRGGMQDWLDDVINPVLAADATPQARQAFEDSAELSRYFGGVPRIDDENSAPTDASKTPTSSVAATVARTRRRGC</sequence>
<dbReference type="Proteomes" id="UP000291562">
    <property type="component" value="Chromosome"/>
</dbReference>
<dbReference type="EMBL" id="CP035704">
    <property type="protein sequence ID" value="QBB71087.1"/>
    <property type="molecule type" value="Genomic_DNA"/>
</dbReference>
<name>A0A411HL34_9GAMM</name>
<dbReference type="AlphaFoldDB" id="A0A411HL34"/>
<keyword evidence="2" id="KW-0732">Signal</keyword>
<dbReference type="Pfam" id="PF00581">
    <property type="entry name" value="Rhodanese"/>
    <property type="match status" value="1"/>
</dbReference>
<dbReference type="PANTHER" id="PTHR44086">
    <property type="entry name" value="THIOSULFATE SULFURTRANSFERASE RDL2, MITOCHONDRIAL-RELATED"/>
    <property type="match status" value="1"/>
</dbReference>
<evidence type="ECO:0000313" key="4">
    <source>
        <dbReference type="EMBL" id="QBB71087.1"/>
    </source>
</evidence>
<evidence type="ECO:0000256" key="2">
    <source>
        <dbReference type="SAM" id="SignalP"/>
    </source>
</evidence>